<keyword evidence="7" id="KW-0408">Iron</keyword>
<dbReference type="Gene3D" id="2.40.170.20">
    <property type="entry name" value="TonB-dependent receptor, beta-barrel domain"/>
    <property type="match status" value="1"/>
</dbReference>
<evidence type="ECO:0000256" key="8">
    <source>
        <dbReference type="ARBA" id="ARBA00023077"/>
    </source>
</evidence>
<gene>
    <name evidence="15" type="ORF">V7S98_19785</name>
</gene>
<evidence type="ECO:0000256" key="13">
    <source>
        <dbReference type="RuleBase" id="RU003357"/>
    </source>
</evidence>
<comment type="caution">
    <text evidence="15">The sequence shown here is derived from an EMBL/GenBank/DDBJ whole genome shotgun (WGS) entry which is preliminary data.</text>
</comment>
<reference evidence="15 16" key="1">
    <citation type="submission" date="2024-02" db="EMBL/GenBank/DDBJ databases">
        <title>Identification of pathogenicity and growth-promoting function of Pseudomonas putida variant.</title>
        <authorList>
            <person name="Sun J."/>
        </authorList>
    </citation>
    <scope>NUCLEOTIDE SEQUENCE [LARGE SCALE GENOMIC DNA]</scope>
    <source>
        <strain evidence="15 16">A03</strain>
    </source>
</reference>
<dbReference type="InterPro" id="IPR039426">
    <property type="entry name" value="TonB-dep_rcpt-like"/>
</dbReference>
<keyword evidence="3 12" id="KW-0813">Transport</keyword>
<evidence type="ECO:0000256" key="11">
    <source>
        <dbReference type="ARBA" id="ARBA00023237"/>
    </source>
</evidence>
<dbReference type="EMBL" id="JBBHLC010000081">
    <property type="protein sequence ID" value="MEJ5865459.1"/>
    <property type="molecule type" value="Genomic_DNA"/>
</dbReference>
<keyword evidence="9 12" id="KW-0472">Membrane</keyword>
<keyword evidence="16" id="KW-1185">Reference proteome</keyword>
<keyword evidence="10 15" id="KW-0675">Receptor</keyword>
<keyword evidence="11 12" id="KW-0998">Cell outer membrane</keyword>
<keyword evidence="8 13" id="KW-0798">TonB box</keyword>
<dbReference type="Pfam" id="PF00593">
    <property type="entry name" value="TonB_dep_Rec_b-barrel"/>
    <property type="match status" value="1"/>
</dbReference>
<proteinExistence type="inferred from homology"/>
<dbReference type="PANTHER" id="PTHR32552">
    <property type="entry name" value="FERRICHROME IRON RECEPTOR-RELATED"/>
    <property type="match status" value="1"/>
</dbReference>
<dbReference type="SUPFAM" id="SSF56935">
    <property type="entry name" value="Porins"/>
    <property type="match status" value="1"/>
</dbReference>
<protein>
    <submittedName>
        <fullName evidence="15">TonB-dependent siderophore receptor</fullName>
    </submittedName>
</protein>
<dbReference type="InterPro" id="IPR036942">
    <property type="entry name" value="Beta-barrel_TonB_sf"/>
</dbReference>
<organism evidence="15 16">
    <name type="scientific">Pseudomonas farsensis</name>
    <dbReference type="NCBI Taxonomy" id="2745492"/>
    <lineage>
        <taxon>Bacteria</taxon>
        <taxon>Pseudomonadati</taxon>
        <taxon>Pseudomonadota</taxon>
        <taxon>Gammaproteobacteria</taxon>
        <taxon>Pseudomonadales</taxon>
        <taxon>Pseudomonadaceae</taxon>
        <taxon>Pseudomonas</taxon>
    </lineage>
</organism>
<evidence type="ECO:0000256" key="2">
    <source>
        <dbReference type="ARBA" id="ARBA00009810"/>
    </source>
</evidence>
<evidence type="ECO:0000256" key="7">
    <source>
        <dbReference type="ARBA" id="ARBA00023004"/>
    </source>
</evidence>
<dbReference type="RefSeq" id="WP_339600309.1">
    <property type="nucleotide sequence ID" value="NZ_JBBHLC010000081.1"/>
</dbReference>
<dbReference type="CDD" id="cd01347">
    <property type="entry name" value="ligand_gated_channel"/>
    <property type="match status" value="1"/>
</dbReference>
<sequence>MPAFSALTPIAKAIKLRRLLRAPLIPVALGAALAFPMTVQAQQAQFRIEAQPLASALLEFGRQANVQVLFEPSSLQGLRGNVVSGELSVAEAINTLLKGTGLRYSIQANTITVTAIDKSNAVQLGATNITSQGLGSVTENSGSYTTGSSNTATKFNLSPRETPQSTSVITRQRMDDQGMTTLSDVVKNTPGLTLNQWGAERPRFNARGFGIENLMFDGVPVAYEEAALSTGSLAMYDRVEIVRGATGLMEGAGLPSGSINLVRKRPTVAPQVNVTGSYGSWDNRRFEIDAGSALNEQGTLRGRTVLSYQKKDSFTDYSSNERTLLYGVLEADLSDATTVSLGVSHSNENNPGADWNGVGTYPDGSFLPLSRSDRMSPSWSYWNKETTTVFTDIEHRFDNDWKAKGAATFISSEMDMLGTFINSSTIDAQGTPSMTLRGGAYNYDRDQYSFDGYFSGPFALAGRTHSLVVGASHRVSKWNDIGGPILTNGNFDLVTFNPITWDPDSVPKPSGVDMSAWDRKQRVEQTGVYTTARFSLTDPLTLIVGGRVDWYHLEVIQHDGGFAYGEADYKAVREVTPYAGLVYDLNDTYSVYASWTRIFQPQSEQTPGGGVLEPIQGTNYEIGLKGEHFGGRLNTSVAIFQVNLENLPDAATCSPSQSAFTSCYTAAGEIRSRGIEFEATGALTENWQISAGYTYNRAERLKESAYSPIGTFSSGDRYATNLPENLFKVATTYRLPGTLDQWKVGGAMRTQSRIYTPYGVQQGGYTIFDLNSAYAVNKNLDLNFNLNNVFDKHYYSTITAPTESNFFGEPRNFMVTARYKFF</sequence>
<dbReference type="Gene3D" id="3.55.50.30">
    <property type="match status" value="1"/>
</dbReference>
<evidence type="ECO:0000256" key="9">
    <source>
        <dbReference type="ARBA" id="ARBA00023136"/>
    </source>
</evidence>
<evidence type="ECO:0000313" key="16">
    <source>
        <dbReference type="Proteomes" id="UP001380290"/>
    </source>
</evidence>
<evidence type="ECO:0000256" key="5">
    <source>
        <dbReference type="ARBA" id="ARBA00022496"/>
    </source>
</evidence>
<keyword evidence="6 12" id="KW-0812">Transmembrane</keyword>
<evidence type="ECO:0000313" key="15">
    <source>
        <dbReference type="EMBL" id="MEJ5865459.1"/>
    </source>
</evidence>
<dbReference type="PANTHER" id="PTHR32552:SF74">
    <property type="entry name" value="HYDROXAMATE SIDEROPHORE RECEPTOR FHUE"/>
    <property type="match status" value="1"/>
</dbReference>
<name>A0ABU8QXT0_9PSED</name>
<evidence type="ECO:0000256" key="4">
    <source>
        <dbReference type="ARBA" id="ARBA00022452"/>
    </source>
</evidence>
<dbReference type="Gene3D" id="2.170.130.10">
    <property type="entry name" value="TonB-dependent receptor, plug domain"/>
    <property type="match status" value="1"/>
</dbReference>
<dbReference type="Pfam" id="PF07715">
    <property type="entry name" value="Plug"/>
    <property type="match status" value="1"/>
</dbReference>
<accession>A0ABU8QXT0</accession>
<keyword evidence="4 12" id="KW-1134">Transmembrane beta strand</keyword>
<dbReference type="InterPro" id="IPR012910">
    <property type="entry name" value="Plug_dom"/>
</dbReference>
<comment type="similarity">
    <text evidence="2 12 13">Belongs to the TonB-dependent receptor family.</text>
</comment>
<evidence type="ECO:0000256" key="6">
    <source>
        <dbReference type="ARBA" id="ARBA00022692"/>
    </source>
</evidence>
<dbReference type="NCBIfam" id="TIGR01783">
    <property type="entry name" value="TonB-siderophor"/>
    <property type="match status" value="1"/>
</dbReference>
<keyword evidence="5" id="KW-0406">Ion transport</keyword>
<evidence type="ECO:0000256" key="12">
    <source>
        <dbReference type="PROSITE-ProRule" id="PRU01360"/>
    </source>
</evidence>
<dbReference type="Proteomes" id="UP001380290">
    <property type="component" value="Unassembled WGS sequence"/>
</dbReference>
<keyword evidence="5" id="KW-0410">Iron transport</keyword>
<feature type="domain" description="Secretin/TonB short N-terminal" evidence="14">
    <location>
        <begin position="66"/>
        <end position="116"/>
    </location>
</feature>
<dbReference type="PROSITE" id="PS52016">
    <property type="entry name" value="TONB_DEPENDENT_REC_3"/>
    <property type="match status" value="1"/>
</dbReference>
<evidence type="ECO:0000256" key="1">
    <source>
        <dbReference type="ARBA" id="ARBA00004571"/>
    </source>
</evidence>
<evidence type="ECO:0000256" key="3">
    <source>
        <dbReference type="ARBA" id="ARBA00022448"/>
    </source>
</evidence>
<dbReference type="InterPro" id="IPR010105">
    <property type="entry name" value="TonB_sidphr_rcpt"/>
</dbReference>
<comment type="subcellular location">
    <subcellularLocation>
        <location evidence="1 12">Cell outer membrane</location>
        <topology evidence="1 12">Multi-pass membrane protein</topology>
    </subcellularLocation>
</comment>
<dbReference type="InterPro" id="IPR011662">
    <property type="entry name" value="Secretin/TonB_short_N"/>
</dbReference>
<evidence type="ECO:0000259" key="14">
    <source>
        <dbReference type="SMART" id="SM00965"/>
    </source>
</evidence>
<dbReference type="InterPro" id="IPR000531">
    <property type="entry name" value="Beta-barrel_TonB"/>
</dbReference>
<dbReference type="InterPro" id="IPR037066">
    <property type="entry name" value="Plug_dom_sf"/>
</dbReference>
<dbReference type="SMART" id="SM00965">
    <property type="entry name" value="STN"/>
    <property type="match status" value="1"/>
</dbReference>
<evidence type="ECO:0000256" key="10">
    <source>
        <dbReference type="ARBA" id="ARBA00023170"/>
    </source>
</evidence>
<dbReference type="Pfam" id="PF07660">
    <property type="entry name" value="STN"/>
    <property type="match status" value="1"/>
</dbReference>